<evidence type="ECO:0000313" key="4">
    <source>
        <dbReference type="EMBL" id="MFC4873211.1"/>
    </source>
</evidence>
<accession>A0ABV9T3A9</accession>
<keyword evidence="5" id="KW-1185">Reference proteome</keyword>
<evidence type="ECO:0000259" key="3">
    <source>
        <dbReference type="Pfam" id="PF22725"/>
    </source>
</evidence>
<sequence>MKEELNIGIIGTQFMGKAHSNAYRQVPRFFNIPINLHLHTACGRNKAALDQFAQKFGWDRAETDWEKIMEDETINIVDIAAPNDLHMPIAKAAAKAGKHILCEKPIALNLIEAKEMYQSAQKAGVIHMMVFNYRFVPAIALAKQLIEEGKIGKIHHFNGVYYQDWLVDPNFPITWRHDAKTSGSGAHGDMNAHIVDLARFLVGEFISVNGLQKTFVTERPLAPGEGKGAVTTDDATTFQAEFENGALGSFIATRFANGRKNFLRLEIFGSKGSLVFNLERMNELQYFSLEEDPKCQGFRTVLVTESRQPYIDAWWPPGHIIGWEHTFVHLVKTLVEGIAGNKQVRPDFYDGLKCQQVLDAVMESARERKWTDIELDLKL</sequence>
<dbReference type="PANTHER" id="PTHR43818">
    <property type="entry name" value="BCDNA.GH03377"/>
    <property type="match status" value="1"/>
</dbReference>
<evidence type="ECO:0000313" key="5">
    <source>
        <dbReference type="Proteomes" id="UP001595818"/>
    </source>
</evidence>
<feature type="domain" description="GFO/IDH/MocA-like oxidoreductase" evidence="3">
    <location>
        <begin position="141"/>
        <end position="275"/>
    </location>
</feature>
<gene>
    <name evidence="4" type="ORF">ACFPFU_16040</name>
</gene>
<name>A0ABV9T3A9_9BACT</name>
<dbReference type="RefSeq" id="WP_377065841.1">
    <property type="nucleotide sequence ID" value="NZ_JBHSJJ010000009.1"/>
</dbReference>
<dbReference type="InterPro" id="IPR036291">
    <property type="entry name" value="NAD(P)-bd_dom_sf"/>
</dbReference>
<dbReference type="InterPro" id="IPR055170">
    <property type="entry name" value="GFO_IDH_MocA-like_dom"/>
</dbReference>
<dbReference type="Gene3D" id="3.30.360.10">
    <property type="entry name" value="Dihydrodipicolinate Reductase, domain 2"/>
    <property type="match status" value="1"/>
</dbReference>
<dbReference type="Proteomes" id="UP001595818">
    <property type="component" value="Unassembled WGS sequence"/>
</dbReference>
<dbReference type="SUPFAM" id="SSF55347">
    <property type="entry name" value="Glyceraldehyde-3-phosphate dehydrogenase-like, C-terminal domain"/>
    <property type="match status" value="1"/>
</dbReference>
<evidence type="ECO:0000256" key="1">
    <source>
        <dbReference type="ARBA" id="ARBA00023002"/>
    </source>
</evidence>
<evidence type="ECO:0000259" key="2">
    <source>
        <dbReference type="Pfam" id="PF01408"/>
    </source>
</evidence>
<proteinExistence type="predicted"/>
<feature type="domain" description="Gfo/Idh/MocA-like oxidoreductase N-terminal" evidence="2">
    <location>
        <begin position="5"/>
        <end position="129"/>
    </location>
</feature>
<dbReference type="InterPro" id="IPR000683">
    <property type="entry name" value="Gfo/Idh/MocA-like_OxRdtase_N"/>
</dbReference>
<comment type="caution">
    <text evidence="4">The sequence shown here is derived from an EMBL/GenBank/DDBJ whole genome shotgun (WGS) entry which is preliminary data.</text>
</comment>
<protein>
    <submittedName>
        <fullName evidence="4">Gfo/Idh/MocA family protein</fullName>
    </submittedName>
</protein>
<dbReference type="Pfam" id="PF01408">
    <property type="entry name" value="GFO_IDH_MocA"/>
    <property type="match status" value="1"/>
</dbReference>
<dbReference type="Pfam" id="PF22725">
    <property type="entry name" value="GFO_IDH_MocA_C3"/>
    <property type="match status" value="1"/>
</dbReference>
<dbReference type="SUPFAM" id="SSF51735">
    <property type="entry name" value="NAD(P)-binding Rossmann-fold domains"/>
    <property type="match status" value="1"/>
</dbReference>
<reference evidence="5" key="1">
    <citation type="journal article" date="2019" name="Int. J. Syst. Evol. Microbiol.">
        <title>The Global Catalogue of Microorganisms (GCM) 10K type strain sequencing project: providing services to taxonomists for standard genome sequencing and annotation.</title>
        <authorList>
            <consortium name="The Broad Institute Genomics Platform"/>
            <consortium name="The Broad Institute Genome Sequencing Center for Infectious Disease"/>
            <person name="Wu L."/>
            <person name="Ma J."/>
        </authorList>
    </citation>
    <scope>NUCLEOTIDE SEQUENCE [LARGE SCALE GENOMIC DNA]</scope>
    <source>
        <strain evidence="5">CGMCC 4.7466</strain>
    </source>
</reference>
<dbReference type="InterPro" id="IPR050463">
    <property type="entry name" value="Gfo/Idh/MocA_oxidrdct_glycsds"/>
</dbReference>
<dbReference type="Gene3D" id="3.40.50.720">
    <property type="entry name" value="NAD(P)-binding Rossmann-like Domain"/>
    <property type="match status" value="1"/>
</dbReference>
<dbReference type="EMBL" id="JBHSJJ010000009">
    <property type="protein sequence ID" value="MFC4873211.1"/>
    <property type="molecule type" value="Genomic_DNA"/>
</dbReference>
<keyword evidence="1" id="KW-0560">Oxidoreductase</keyword>
<dbReference type="PANTHER" id="PTHR43818:SF11">
    <property type="entry name" value="BCDNA.GH03377"/>
    <property type="match status" value="1"/>
</dbReference>
<organism evidence="4 5">
    <name type="scientific">Negadavirga shengliensis</name>
    <dbReference type="NCBI Taxonomy" id="1389218"/>
    <lineage>
        <taxon>Bacteria</taxon>
        <taxon>Pseudomonadati</taxon>
        <taxon>Bacteroidota</taxon>
        <taxon>Cytophagia</taxon>
        <taxon>Cytophagales</taxon>
        <taxon>Cyclobacteriaceae</taxon>
        <taxon>Negadavirga</taxon>
    </lineage>
</organism>